<dbReference type="Proteomes" id="UP000593567">
    <property type="component" value="Unassembled WGS sequence"/>
</dbReference>
<organism evidence="1 2">
    <name type="scientific">Bugula neritina</name>
    <name type="common">Brown bryozoan</name>
    <name type="synonym">Sertularia neritina</name>
    <dbReference type="NCBI Taxonomy" id="10212"/>
    <lineage>
        <taxon>Eukaryota</taxon>
        <taxon>Metazoa</taxon>
        <taxon>Spiralia</taxon>
        <taxon>Lophotrochozoa</taxon>
        <taxon>Bryozoa</taxon>
        <taxon>Gymnolaemata</taxon>
        <taxon>Cheilostomatida</taxon>
        <taxon>Flustrina</taxon>
        <taxon>Buguloidea</taxon>
        <taxon>Bugulidae</taxon>
        <taxon>Bugula</taxon>
    </lineage>
</organism>
<gene>
    <name evidence="1" type="ORF">EB796_007172</name>
</gene>
<keyword evidence="2" id="KW-1185">Reference proteome</keyword>
<dbReference type="EMBL" id="VXIV02001054">
    <property type="protein sequence ID" value="KAF6034519.1"/>
    <property type="molecule type" value="Genomic_DNA"/>
</dbReference>
<evidence type="ECO:0000313" key="1">
    <source>
        <dbReference type="EMBL" id="KAF6034519.1"/>
    </source>
</evidence>
<dbReference type="OrthoDB" id="6104416at2759"/>
<sequence>MLYFLSVGSLCRFFNLKMRVSIAIVVIVGLFACSQAVSVVEDLLRGAGKQLVNNLVEQGKKSLLDFFSKLPGVDKLLGGFGIGKRDLNGLLEKFKQLREKGRILLDLAKAKAEALFDGSMDKLKELFGKTQAKVGVLKDAEEFKKDVDTVIADHGEKHKRVVNQLLGNVNGLFGNLVETLQGFFSSLKNTAQQTLGTVIKKGADLLGKRATLSDHLQTIGNALSSAVSPFKDIVAGLGNSLKGHFSNLVDTVKGHASALKTKLSGHVDDLKQHGSTLLEHGKNALTALSEVASDILKQTLSNAQSSIDGVAKTAANAGQTVLDHFTGGNSF</sequence>
<proteinExistence type="predicted"/>
<dbReference type="AlphaFoldDB" id="A0A7J7K7B7"/>
<accession>A0A7J7K7B7</accession>
<protein>
    <submittedName>
        <fullName evidence="1">Uncharacterized protein</fullName>
    </submittedName>
</protein>
<name>A0A7J7K7B7_BUGNE</name>
<dbReference type="SUPFAM" id="SSF58113">
    <property type="entry name" value="Apolipoprotein A-I"/>
    <property type="match status" value="1"/>
</dbReference>
<dbReference type="Gene3D" id="1.20.120.20">
    <property type="entry name" value="Apolipoprotein"/>
    <property type="match status" value="1"/>
</dbReference>
<reference evidence="1" key="1">
    <citation type="submission" date="2020-06" db="EMBL/GenBank/DDBJ databases">
        <title>Draft genome of Bugula neritina, a colonial animal packing powerful symbionts and potential medicines.</title>
        <authorList>
            <person name="Rayko M."/>
        </authorList>
    </citation>
    <scope>NUCLEOTIDE SEQUENCE [LARGE SCALE GENOMIC DNA]</scope>
    <source>
        <strain evidence="1">Kwan_BN1</strain>
    </source>
</reference>
<comment type="caution">
    <text evidence="1">The sequence shown here is derived from an EMBL/GenBank/DDBJ whole genome shotgun (WGS) entry which is preliminary data.</text>
</comment>
<evidence type="ECO:0000313" key="2">
    <source>
        <dbReference type="Proteomes" id="UP000593567"/>
    </source>
</evidence>